<dbReference type="Proteomes" id="UP000001555">
    <property type="component" value="Unassembled WGS sequence"/>
</dbReference>
<dbReference type="EnsemblMetazoa" id="ISCW000230-RA">
    <property type="protein sequence ID" value="ISCW000230-PA"/>
    <property type="gene ID" value="ISCW000230"/>
</dbReference>
<dbReference type="HOGENOM" id="CLU_804828_0_0_1"/>
<dbReference type="InParanoid" id="B7P3Z0"/>
<dbReference type="PANTHER" id="PTHR21104">
    <property type="entry name" value="FIBRONECTIN TYPE III DOMAIN-CONTAINING PROTEIN"/>
    <property type="match status" value="1"/>
</dbReference>
<keyword evidence="2" id="KW-0812">Transmembrane</keyword>
<evidence type="ECO:0000313" key="4">
    <source>
        <dbReference type="EMBL" id="EEC01312.1"/>
    </source>
</evidence>
<dbReference type="PaxDb" id="6945-B7P3Z0"/>
<dbReference type="VEuPathDB" id="VectorBase:ISCI000230"/>
<evidence type="ECO:0000259" key="3">
    <source>
        <dbReference type="Pfam" id="PF16066"/>
    </source>
</evidence>
<reference evidence="5" key="2">
    <citation type="submission" date="2020-05" db="UniProtKB">
        <authorList>
            <consortium name="EnsemblMetazoa"/>
        </authorList>
    </citation>
    <scope>IDENTIFICATION</scope>
    <source>
        <strain evidence="5">wikel</strain>
    </source>
</reference>
<evidence type="ECO:0000256" key="2">
    <source>
        <dbReference type="SAM" id="Phobius"/>
    </source>
</evidence>
<dbReference type="InterPro" id="IPR032073">
    <property type="entry name" value="FNDC5_C"/>
</dbReference>
<keyword evidence="6" id="KW-1185">Reference proteome</keyword>
<protein>
    <recommendedName>
        <fullName evidence="3">Fibronectin type III domain-containing protein</fullName>
    </recommendedName>
</protein>
<dbReference type="GO" id="GO:0016239">
    <property type="term" value="P:positive regulation of macroautophagy"/>
    <property type="evidence" value="ECO:0000318"/>
    <property type="project" value="GO_Central"/>
</dbReference>
<organism>
    <name type="scientific">Ixodes scapularis</name>
    <name type="common">Black-legged tick</name>
    <name type="synonym">Deer tick</name>
    <dbReference type="NCBI Taxonomy" id="6945"/>
    <lineage>
        <taxon>Eukaryota</taxon>
        <taxon>Metazoa</taxon>
        <taxon>Ecdysozoa</taxon>
        <taxon>Arthropoda</taxon>
        <taxon>Chelicerata</taxon>
        <taxon>Arachnida</taxon>
        <taxon>Acari</taxon>
        <taxon>Parasitiformes</taxon>
        <taxon>Ixodida</taxon>
        <taxon>Ixodoidea</taxon>
        <taxon>Ixodidae</taxon>
        <taxon>Ixodinae</taxon>
        <taxon>Ixodes</taxon>
    </lineage>
</organism>
<evidence type="ECO:0000256" key="1">
    <source>
        <dbReference type="SAM" id="MobiDB-lite"/>
    </source>
</evidence>
<keyword evidence="2" id="KW-1133">Transmembrane helix</keyword>
<evidence type="ECO:0000313" key="5">
    <source>
        <dbReference type="EnsemblMetazoa" id="ISCW000230-PA"/>
    </source>
</evidence>
<feature type="region of interest" description="Disordered" evidence="1">
    <location>
        <begin position="182"/>
        <end position="201"/>
    </location>
</feature>
<dbReference type="PANTHER" id="PTHR21104:SF1">
    <property type="entry name" value="FIBRONECTIN TYPE III DOMAIN-CONTAINING PROTEIN"/>
    <property type="match status" value="1"/>
</dbReference>
<dbReference type="EMBL" id="ABJB010344822">
    <property type="status" value="NOT_ANNOTATED_CDS"/>
    <property type="molecule type" value="Genomic_DNA"/>
</dbReference>
<evidence type="ECO:0000313" key="6">
    <source>
        <dbReference type="Proteomes" id="UP000001555"/>
    </source>
</evidence>
<name>B7P3Z0_IXOSC</name>
<reference evidence="4 6" key="1">
    <citation type="submission" date="2008-03" db="EMBL/GenBank/DDBJ databases">
        <title>Annotation of Ixodes scapularis.</title>
        <authorList>
            <consortium name="Ixodes scapularis Genome Project Consortium"/>
            <person name="Caler E."/>
            <person name="Hannick L.I."/>
            <person name="Bidwell S."/>
            <person name="Joardar V."/>
            <person name="Thiagarajan M."/>
            <person name="Amedeo P."/>
            <person name="Galinsky K.J."/>
            <person name="Schobel S."/>
            <person name="Inman J."/>
            <person name="Hostetler J."/>
            <person name="Miller J."/>
            <person name="Hammond M."/>
            <person name="Megy K."/>
            <person name="Lawson D."/>
            <person name="Kodira C."/>
            <person name="Sutton G."/>
            <person name="Meyer J."/>
            <person name="Hill C.A."/>
            <person name="Birren B."/>
            <person name="Nene V."/>
            <person name="Collins F."/>
            <person name="Alarcon-Chaidez F."/>
            <person name="Wikel S."/>
            <person name="Strausberg R."/>
        </authorList>
    </citation>
    <scope>NUCLEOTIDE SEQUENCE [LARGE SCALE GENOMIC DNA]</scope>
    <source>
        <strain evidence="6">Wikel</strain>
        <strain evidence="4">Wikel colony</strain>
    </source>
</reference>
<feature type="domain" description="Fibronectin type III" evidence="3">
    <location>
        <begin position="206"/>
        <end position="331"/>
    </location>
</feature>
<dbReference type="EMBL" id="ABJB010350323">
    <property type="status" value="NOT_ANNOTATED_CDS"/>
    <property type="molecule type" value="Genomic_DNA"/>
</dbReference>
<keyword evidence="2" id="KW-0472">Membrane</keyword>
<dbReference type="VEuPathDB" id="VectorBase:ISCW000230"/>
<sequence length="345" mass="37968">MVSLQSVAEVGQHVKFLCAAIDGAQVSFVWDMNAVSTDLVHHTEHRAFAISLQEDHQIQMSLLYLKSSVPFNGTLRCRAEDEKGKEQYMSKASPFFIMRGVSAATCDQVEVCDNETSSCQEKPGGGVECVCRLGYTRDEHYTGFCLETRDVDEQCFIDLQCNAERTHSGCRKGLCRFNDSSSAGSGSASGPTRSLSAAAPSSSRPVVRDEEIVIVVLVLMVWVAVILLFFNKWGKIRMLEPYQPQYQREPQFSTSSSLGPPPVLLKTTGAVERELRRLSSVASNYYVGGVAATGASRLHRVRQNSVFVGSQILVAPLPRRYKSAEDIKSMVVQIEHQASTQSTAL</sequence>
<feature type="transmembrane region" description="Helical" evidence="2">
    <location>
        <begin position="212"/>
        <end position="230"/>
    </location>
</feature>
<dbReference type="EMBL" id="DS631644">
    <property type="protein sequence ID" value="EEC01312.1"/>
    <property type="molecule type" value="Genomic_DNA"/>
</dbReference>
<gene>
    <name evidence="4" type="ORF">IscW_ISCW000230</name>
</gene>
<accession>B7P3Z0</accession>
<dbReference type="AlphaFoldDB" id="B7P3Z0"/>
<proteinExistence type="predicted"/>
<dbReference type="Pfam" id="PF16066">
    <property type="entry name" value="DUF4808"/>
    <property type="match status" value="1"/>
</dbReference>